<organism evidence="3 4">
    <name type="scientific">Oryzias sinensis</name>
    <name type="common">Chinese medaka</name>
    <dbReference type="NCBI Taxonomy" id="183150"/>
    <lineage>
        <taxon>Eukaryota</taxon>
        <taxon>Metazoa</taxon>
        <taxon>Chordata</taxon>
        <taxon>Craniata</taxon>
        <taxon>Vertebrata</taxon>
        <taxon>Euteleostomi</taxon>
        <taxon>Actinopterygii</taxon>
        <taxon>Neopterygii</taxon>
        <taxon>Teleostei</taxon>
        <taxon>Neoteleostei</taxon>
        <taxon>Acanthomorphata</taxon>
        <taxon>Ovalentaria</taxon>
        <taxon>Atherinomorphae</taxon>
        <taxon>Beloniformes</taxon>
        <taxon>Adrianichthyidae</taxon>
        <taxon>Oryziinae</taxon>
        <taxon>Oryzias</taxon>
    </lineage>
</organism>
<evidence type="ECO:0000313" key="3">
    <source>
        <dbReference type="Ensembl" id="ENSOSIP00000047580.1"/>
    </source>
</evidence>
<keyword evidence="1" id="KW-0732">Signal</keyword>
<feature type="signal peptide" evidence="1">
    <location>
        <begin position="1"/>
        <end position="18"/>
    </location>
</feature>
<name>A0A8C7ZVF8_9TELE</name>
<evidence type="ECO:0000313" key="4">
    <source>
        <dbReference type="Proteomes" id="UP000694383"/>
    </source>
</evidence>
<dbReference type="GeneTree" id="ENSGT01150000286909"/>
<dbReference type="PANTHER" id="PTHR33332">
    <property type="entry name" value="REVERSE TRANSCRIPTASE DOMAIN-CONTAINING PROTEIN"/>
    <property type="match status" value="1"/>
</dbReference>
<dbReference type="InterPro" id="IPR043502">
    <property type="entry name" value="DNA/RNA_pol_sf"/>
</dbReference>
<feature type="chain" id="PRO_5034613025" description="Reverse transcriptase domain-containing protein" evidence="1">
    <location>
        <begin position="19"/>
        <end position="381"/>
    </location>
</feature>
<dbReference type="InterPro" id="IPR000477">
    <property type="entry name" value="RT_dom"/>
</dbReference>
<accession>A0A8C7ZVF8</accession>
<dbReference type="SUPFAM" id="SSF56672">
    <property type="entry name" value="DNA/RNA polymerases"/>
    <property type="match status" value="1"/>
</dbReference>
<evidence type="ECO:0000256" key="1">
    <source>
        <dbReference type="SAM" id="SignalP"/>
    </source>
</evidence>
<sequence>AADAGSVSILLLLDLSAAFDTISHPILLDRLSNIGITNLPLSWFNSYLSGRTQFIRLKSFTSPITPITTGVPQSSVLGPLLFIIYLPLGNIFRKYNIHFHCYADDTQLYISSKPGSIFPPSSLSNCLSEVKSWYTSNFLKLNCNKTELLVVGTKSNLSKDDNFSLSFDNSSIFPSPQVKSLGVLLDSTLSFTAHINNITRSAYFHLRNIRRLRPALTPQSTAVLVHSLVISHIDYCNSLLSGLPQKTIHKLQLVQNSAARIITQTPSIHHITPVLQQLHWLPVPHRITYKILIITFKALHNLAPPYLSELLTVATPTRSLRSSSSLQLAIPRRRLVTMGGRAFSSTAPQLWNSLPPVLQNMDSLTQFSKQLKTHLFRHAFK</sequence>
<dbReference type="Ensembl" id="ENSOSIT00000050002.1">
    <property type="protein sequence ID" value="ENSOSIP00000047580.1"/>
    <property type="gene ID" value="ENSOSIG00000022468.1"/>
</dbReference>
<reference evidence="3" key="2">
    <citation type="submission" date="2025-09" db="UniProtKB">
        <authorList>
            <consortium name="Ensembl"/>
        </authorList>
    </citation>
    <scope>IDENTIFICATION</scope>
</reference>
<proteinExistence type="predicted"/>
<dbReference type="PROSITE" id="PS50878">
    <property type="entry name" value="RT_POL"/>
    <property type="match status" value="1"/>
</dbReference>
<dbReference type="Pfam" id="PF00078">
    <property type="entry name" value="RVT_1"/>
    <property type="match status" value="1"/>
</dbReference>
<evidence type="ECO:0000259" key="2">
    <source>
        <dbReference type="PROSITE" id="PS50878"/>
    </source>
</evidence>
<dbReference type="Proteomes" id="UP000694383">
    <property type="component" value="Unplaced"/>
</dbReference>
<protein>
    <recommendedName>
        <fullName evidence="2">Reverse transcriptase domain-containing protein</fullName>
    </recommendedName>
</protein>
<reference evidence="3" key="1">
    <citation type="submission" date="2025-08" db="UniProtKB">
        <authorList>
            <consortium name="Ensembl"/>
        </authorList>
    </citation>
    <scope>IDENTIFICATION</scope>
</reference>
<keyword evidence="4" id="KW-1185">Reference proteome</keyword>
<dbReference type="AlphaFoldDB" id="A0A8C7ZVF8"/>
<feature type="domain" description="Reverse transcriptase" evidence="2">
    <location>
        <begin position="1"/>
        <end position="185"/>
    </location>
</feature>